<reference evidence="4 5" key="1">
    <citation type="journal article" date="2012" name="J. Bacteriol.">
        <title>Complete genome sequences of Desulfosporosinus orientis DSM765T, Desulfosporosinus youngiae DSM17734T, Desulfosporosinus meridiei DSM13257T, and Desulfosporosinus acidiphilus DSM22704T.</title>
        <authorList>
            <person name="Pester M."/>
            <person name="Brambilla E."/>
            <person name="Alazard D."/>
            <person name="Rattei T."/>
            <person name="Weinmaier T."/>
            <person name="Han J."/>
            <person name="Lucas S."/>
            <person name="Lapidus A."/>
            <person name="Cheng J.F."/>
            <person name="Goodwin L."/>
            <person name="Pitluck S."/>
            <person name="Peters L."/>
            <person name="Ovchinnikova G."/>
            <person name="Teshima H."/>
            <person name="Detter J.C."/>
            <person name="Han C.S."/>
            <person name="Tapia R."/>
            <person name="Land M.L."/>
            <person name="Hauser L."/>
            <person name="Kyrpides N.C."/>
            <person name="Ivanova N.N."/>
            <person name="Pagani I."/>
            <person name="Huntmann M."/>
            <person name="Wei C.L."/>
            <person name="Davenport K.W."/>
            <person name="Daligault H."/>
            <person name="Chain P.S."/>
            <person name="Chen A."/>
            <person name="Mavromatis K."/>
            <person name="Markowitz V."/>
            <person name="Szeto E."/>
            <person name="Mikhailova N."/>
            <person name="Pati A."/>
            <person name="Wagner M."/>
            <person name="Woyke T."/>
            <person name="Ollivier B."/>
            <person name="Klenk H.P."/>
            <person name="Spring S."/>
            <person name="Loy A."/>
        </authorList>
    </citation>
    <scope>NUCLEOTIDE SEQUENCE [LARGE SCALE GENOMIC DNA]</scope>
    <source>
        <strain evidence="5">ATCC BAA-275 / DSM 13257 / NCIMB 13706 / S10</strain>
    </source>
</reference>
<dbReference type="GO" id="GO:0007165">
    <property type="term" value="P:signal transduction"/>
    <property type="evidence" value="ECO:0007669"/>
    <property type="project" value="UniProtKB-KW"/>
</dbReference>
<sequence length="287" mass="30521">MVFTLSNQIANKIVDFIHEQSGFAVIVCNKSGIIIADSAQTRIGVEHKGSHRIMTTNIDNTAVTNEEAVNSGGTLKEGYNQAIKVDGSKIGTFGIAGPLDIVTPVAKIAAGMVVMMMRDEELKEIIRDQVKALSLAIEKAVSAVQQTAASAQEVASISQVIATEAREGENYLQSTADILGFIRKVAKQTNLLGLNAAIEAARAGENGRGFSVVAGEVRKLADESNQSANEISALLLEFRSIIERISESSLRNSAITREQAQANQEIAVLVEGLQEVSGELNSLALSL</sequence>
<dbReference type="InterPro" id="IPR008599">
    <property type="entry name" value="Diacid_rec"/>
</dbReference>
<protein>
    <submittedName>
        <fullName evidence="4">Methyl-accepting chemotaxis protein</fullName>
    </submittedName>
</protein>
<dbReference type="RefSeq" id="WP_014901850.1">
    <property type="nucleotide sequence ID" value="NC_018515.1"/>
</dbReference>
<dbReference type="Pfam" id="PF05651">
    <property type="entry name" value="Diacid_rec"/>
    <property type="match status" value="1"/>
</dbReference>
<name>J7IMX7_DESMD</name>
<organism evidence="4 5">
    <name type="scientific">Desulfosporosinus meridiei (strain ATCC BAA-275 / DSM 13257 / KCTC 12902 / NCIMB 13706 / S10)</name>
    <dbReference type="NCBI Taxonomy" id="768704"/>
    <lineage>
        <taxon>Bacteria</taxon>
        <taxon>Bacillati</taxon>
        <taxon>Bacillota</taxon>
        <taxon>Clostridia</taxon>
        <taxon>Eubacteriales</taxon>
        <taxon>Desulfitobacteriaceae</taxon>
        <taxon>Desulfosporosinus</taxon>
    </lineage>
</organism>
<dbReference type="PROSITE" id="PS50111">
    <property type="entry name" value="CHEMOTAXIS_TRANSDUC_2"/>
    <property type="match status" value="1"/>
</dbReference>
<dbReference type="InterPro" id="IPR004089">
    <property type="entry name" value="MCPsignal_dom"/>
</dbReference>
<dbReference type="KEGG" id="dmi:Desmer_0905"/>
<dbReference type="GO" id="GO:0016020">
    <property type="term" value="C:membrane"/>
    <property type="evidence" value="ECO:0007669"/>
    <property type="project" value="InterPro"/>
</dbReference>
<keyword evidence="5" id="KW-1185">Reference proteome</keyword>
<dbReference type="PANTHER" id="PTHR32089">
    <property type="entry name" value="METHYL-ACCEPTING CHEMOTAXIS PROTEIN MCPB"/>
    <property type="match status" value="1"/>
</dbReference>
<dbReference type="EMBL" id="CP003629">
    <property type="protein sequence ID" value="AFQ42930.1"/>
    <property type="molecule type" value="Genomic_DNA"/>
</dbReference>
<dbReference type="AlphaFoldDB" id="J7IMX7"/>
<dbReference type="Proteomes" id="UP000005262">
    <property type="component" value="Chromosome"/>
</dbReference>
<evidence type="ECO:0000313" key="5">
    <source>
        <dbReference type="Proteomes" id="UP000005262"/>
    </source>
</evidence>
<dbReference type="SUPFAM" id="SSF58104">
    <property type="entry name" value="Methyl-accepting chemotaxis protein (MCP) signaling domain"/>
    <property type="match status" value="1"/>
</dbReference>
<dbReference type="OrthoDB" id="3192at2"/>
<keyword evidence="1 2" id="KW-0807">Transducer</keyword>
<dbReference type="eggNOG" id="COG0840">
    <property type="taxonomic scope" value="Bacteria"/>
</dbReference>
<dbReference type="PANTHER" id="PTHR32089:SF112">
    <property type="entry name" value="LYSOZYME-LIKE PROTEIN-RELATED"/>
    <property type="match status" value="1"/>
</dbReference>
<dbReference type="STRING" id="768704.Desmer_0905"/>
<gene>
    <name evidence="4" type="ordered locus">Desmer_0905</name>
</gene>
<evidence type="ECO:0000256" key="2">
    <source>
        <dbReference type="PROSITE-ProRule" id="PRU00284"/>
    </source>
</evidence>
<dbReference type="Gene3D" id="1.10.287.950">
    <property type="entry name" value="Methyl-accepting chemotaxis protein"/>
    <property type="match status" value="1"/>
</dbReference>
<proteinExistence type="predicted"/>
<accession>J7IMX7</accession>
<dbReference type="HOGENOM" id="CLU_084781_0_0_9"/>
<evidence type="ECO:0000256" key="1">
    <source>
        <dbReference type="ARBA" id="ARBA00023224"/>
    </source>
</evidence>
<evidence type="ECO:0000259" key="3">
    <source>
        <dbReference type="PROSITE" id="PS50111"/>
    </source>
</evidence>
<evidence type="ECO:0000313" key="4">
    <source>
        <dbReference type="EMBL" id="AFQ42930.1"/>
    </source>
</evidence>
<dbReference type="Pfam" id="PF00015">
    <property type="entry name" value="MCPsignal"/>
    <property type="match status" value="1"/>
</dbReference>
<dbReference type="SMART" id="SM00283">
    <property type="entry name" value="MA"/>
    <property type="match status" value="1"/>
</dbReference>
<reference evidence="5" key="2">
    <citation type="submission" date="2012-08" db="EMBL/GenBank/DDBJ databases">
        <title>Finished genome of Desulfosporosinus meridiei DSM 13257.</title>
        <authorList>
            <person name="Huntemann M."/>
            <person name="Wei C.-L."/>
            <person name="Han J."/>
            <person name="Detter J.C."/>
            <person name="Han C."/>
            <person name="Davenport K."/>
            <person name="Daligault H."/>
            <person name="Erkkila T."/>
            <person name="Gu W."/>
            <person name="Munk A.C.C."/>
            <person name="Teshima H."/>
            <person name="Xu Y."/>
            <person name="Chain P."/>
            <person name="Tapia R."/>
            <person name="Chen A."/>
            <person name="Krypides N."/>
            <person name="Mavromatis K."/>
            <person name="Markowitz V."/>
            <person name="Szeto E."/>
            <person name="Ivanova N."/>
            <person name="Mikhailova N."/>
            <person name="Ovchinnikova G."/>
            <person name="Pagani I."/>
            <person name="Pati A."/>
            <person name="Goodwin L."/>
            <person name="Peters L."/>
            <person name="Pitluck S."/>
            <person name="Woyke T."/>
            <person name="Pester M."/>
            <person name="Spring S."/>
            <person name="Ollivier B."/>
            <person name="Rattei T."/>
            <person name="Klenk H.-P."/>
            <person name="Wagner M."/>
            <person name="Loy A."/>
        </authorList>
    </citation>
    <scope>NUCLEOTIDE SEQUENCE [LARGE SCALE GENOMIC DNA]</scope>
    <source>
        <strain evidence="5">ATCC BAA-275 / DSM 13257 / NCIMB 13706 / S10</strain>
    </source>
</reference>
<feature type="domain" description="Methyl-accepting transducer" evidence="3">
    <location>
        <begin position="173"/>
        <end position="287"/>
    </location>
</feature>